<name>A0A2M4B0N1_9DIPT</name>
<dbReference type="EMBL" id="GGFK01013283">
    <property type="protein sequence ID" value="MBW46604.1"/>
    <property type="molecule type" value="Transcribed_RNA"/>
</dbReference>
<sequence>MLRGENNSVLLCCCIIVLLSRSIKSTTDCATRGSFWGGWAKLLTGCSLAGAAVLDTVSTPSLDAKRDVCRTIGV</sequence>
<feature type="chain" id="PRO_5014986200" evidence="1">
    <location>
        <begin position="26"/>
        <end position="74"/>
    </location>
</feature>
<feature type="signal peptide" evidence="1">
    <location>
        <begin position="1"/>
        <end position="25"/>
    </location>
</feature>
<accession>A0A2M4B0N1</accession>
<evidence type="ECO:0000256" key="1">
    <source>
        <dbReference type="SAM" id="SignalP"/>
    </source>
</evidence>
<dbReference type="AlphaFoldDB" id="A0A2M4B0N1"/>
<organism evidence="2">
    <name type="scientific">Anopheles triannulatus</name>
    <dbReference type="NCBI Taxonomy" id="58253"/>
    <lineage>
        <taxon>Eukaryota</taxon>
        <taxon>Metazoa</taxon>
        <taxon>Ecdysozoa</taxon>
        <taxon>Arthropoda</taxon>
        <taxon>Hexapoda</taxon>
        <taxon>Insecta</taxon>
        <taxon>Pterygota</taxon>
        <taxon>Neoptera</taxon>
        <taxon>Endopterygota</taxon>
        <taxon>Diptera</taxon>
        <taxon>Nematocera</taxon>
        <taxon>Culicoidea</taxon>
        <taxon>Culicidae</taxon>
        <taxon>Anophelinae</taxon>
        <taxon>Anopheles</taxon>
    </lineage>
</organism>
<proteinExistence type="predicted"/>
<evidence type="ECO:0000313" key="2">
    <source>
        <dbReference type="EMBL" id="MBW46604.1"/>
    </source>
</evidence>
<keyword evidence="1" id="KW-0732">Signal</keyword>
<reference evidence="2" key="1">
    <citation type="submission" date="2018-01" db="EMBL/GenBank/DDBJ databases">
        <title>An insight into the sialome of Amazonian anophelines.</title>
        <authorList>
            <person name="Ribeiro J.M."/>
            <person name="Scarpassa V."/>
            <person name="Calvo E."/>
        </authorList>
    </citation>
    <scope>NUCLEOTIDE SEQUENCE</scope>
    <source>
        <tissue evidence="2">Salivary glands</tissue>
    </source>
</reference>
<protein>
    <submittedName>
        <fullName evidence="2">Putative secreted protein</fullName>
    </submittedName>
</protein>